<evidence type="ECO:0000256" key="6">
    <source>
        <dbReference type="ARBA" id="ARBA00022842"/>
    </source>
</evidence>
<dbReference type="InterPro" id="IPR004821">
    <property type="entry name" value="Cyt_trans-like"/>
</dbReference>
<feature type="binding site" evidence="9">
    <location>
        <position position="98"/>
    </location>
    <ligand>
        <name>ATP</name>
        <dbReference type="ChEBI" id="CHEBI:30616"/>
    </ligand>
</feature>
<feature type="binding site" evidence="9">
    <location>
        <position position="41"/>
    </location>
    <ligand>
        <name>substrate</name>
    </ligand>
</feature>
<dbReference type="CDD" id="cd02163">
    <property type="entry name" value="PPAT"/>
    <property type="match status" value="1"/>
</dbReference>
<evidence type="ECO:0000256" key="8">
    <source>
        <dbReference type="ARBA" id="ARBA00029346"/>
    </source>
</evidence>
<feature type="binding site" evidence="9">
    <location>
        <position position="17"/>
    </location>
    <ligand>
        <name>ATP</name>
        <dbReference type="ChEBI" id="CHEBI:30616"/>
    </ligand>
</feature>
<dbReference type="Gene3D" id="3.40.50.620">
    <property type="entry name" value="HUPs"/>
    <property type="match status" value="1"/>
</dbReference>
<dbReference type="PANTHER" id="PTHR21342:SF1">
    <property type="entry name" value="PHOSPHOPANTETHEINE ADENYLYLTRANSFERASE"/>
    <property type="match status" value="1"/>
</dbReference>
<dbReference type="NCBIfam" id="TIGR01510">
    <property type="entry name" value="coaD_prev_kdtB"/>
    <property type="match status" value="1"/>
</dbReference>
<evidence type="ECO:0000256" key="5">
    <source>
        <dbReference type="ARBA" id="ARBA00022840"/>
    </source>
</evidence>
<keyword evidence="4 9" id="KW-0547">Nucleotide-binding</keyword>
<comment type="subcellular location">
    <subcellularLocation>
        <location evidence="9">Cytoplasm</location>
    </subcellularLocation>
</comment>
<keyword evidence="3 9" id="KW-0548">Nucleotidyltransferase</keyword>
<dbReference type="NCBIfam" id="TIGR00125">
    <property type="entry name" value="cyt_tran_rel"/>
    <property type="match status" value="1"/>
</dbReference>
<dbReference type="EC" id="2.7.7.3" evidence="9"/>
<comment type="pathway">
    <text evidence="9">Cofactor biosynthesis; coenzyme A biosynthesis; CoA from (R)-pantothenate: step 4/5.</text>
</comment>
<protein>
    <recommendedName>
        <fullName evidence="9">Phosphopantetheine adenylyltransferase</fullName>
        <ecNumber evidence="9">2.7.7.3</ecNumber>
    </recommendedName>
    <alternativeName>
        <fullName evidence="9">Dephospho-CoA pyrophosphorylase</fullName>
    </alternativeName>
    <alternativeName>
        <fullName evidence="9">Pantetheine-phosphate adenylyltransferase</fullName>
        <shortName evidence="9">PPAT</shortName>
    </alternativeName>
</protein>
<gene>
    <name evidence="9 11" type="primary">coaD</name>
    <name evidence="11" type="ORF">H9968_11355</name>
</gene>
<dbReference type="AlphaFoldDB" id="A0A9D2J8H6"/>
<evidence type="ECO:0000256" key="1">
    <source>
        <dbReference type="ARBA" id="ARBA00022490"/>
    </source>
</evidence>
<dbReference type="InterPro" id="IPR014729">
    <property type="entry name" value="Rossmann-like_a/b/a_fold"/>
</dbReference>
<feature type="site" description="Transition state stabilizer" evidence="9">
    <location>
        <position position="17"/>
    </location>
</feature>
<dbReference type="GO" id="GO:0005524">
    <property type="term" value="F:ATP binding"/>
    <property type="evidence" value="ECO:0007669"/>
    <property type="project" value="UniProtKB-KW"/>
</dbReference>
<dbReference type="PANTHER" id="PTHR21342">
    <property type="entry name" value="PHOSPHOPANTETHEINE ADENYLYLTRANSFERASE"/>
    <property type="match status" value="1"/>
</dbReference>
<dbReference type="GO" id="GO:0015937">
    <property type="term" value="P:coenzyme A biosynthetic process"/>
    <property type="evidence" value="ECO:0007669"/>
    <property type="project" value="UniProtKB-UniRule"/>
</dbReference>
<feature type="binding site" evidence="9">
    <location>
        <position position="87"/>
    </location>
    <ligand>
        <name>substrate</name>
    </ligand>
</feature>
<feature type="binding site" evidence="9">
    <location>
        <begin position="123"/>
        <end position="129"/>
    </location>
    <ligand>
        <name>ATP</name>
        <dbReference type="ChEBI" id="CHEBI:30616"/>
    </ligand>
</feature>
<proteinExistence type="inferred from homology"/>
<comment type="subunit">
    <text evidence="9">Homohexamer.</text>
</comment>
<feature type="binding site" evidence="9">
    <location>
        <begin position="9"/>
        <end position="10"/>
    </location>
    <ligand>
        <name>ATP</name>
        <dbReference type="ChEBI" id="CHEBI:30616"/>
    </ligand>
</feature>
<reference evidence="11" key="1">
    <citation type="journal article" date="2021" name="PeerJ">
        <title>Extensive microbial diversity within the chicken gut microbiome revealed by metagenomics and culture.</title>
        <authorList>
            <person name="Gilroy R."/>
            <person name="Ravi A."/>
            <person name="Getino M."/>
            <person name="Pursley I."/>
            <person name="Horton D.L."/>
            <person name="Alikhan N.F."/>
            <person name="Baker D."/>
            <person name="Gharbi K."/>
            <person name="Hall N."/>
            <person name="Watson M."/>
            <person name="Adriaenssens E.M."/>
            <person name="Foster-Nyarko E."/>
            <person name="Jarju S."/>
            <person name="Secka A."/>
            <person name="Antonio M."/>
            <person name="Oren A."/>
            <person name="Chaudhuri R.R."/>
            <person name="La Ragione R."/>
            <person name="Hildebrand F."/>
            <person name="Pallen M.J."/>
        </authorList>
    </citation>
    <scope>NUCLEOTIDE SEQUENCE</scope>
    <source>
        <strain evidence="11">CHK179-28034</strain>
    </source>
</reference>
<comment type="cofactor">
    <cofactor evidence="9">
        <name>Mg(2+)</name>
        <dbReference type="ChEBI" id="CHEBI:18420"/>
    </cofactor>
</comment>
<evidence type="ECO:0000256" key="7">
    <source>
        <dbReference type="ARBA" id="ARBA00022993"/>
    </source>
</evidence>
<organism evidence="11 12">
    <name type="scientific">Candidatus Anaerobutyricum stercoris</name>
    <dbReference type="NCBI Taxonomy" id="2838457"/>
    <lineage>
        <taxon>Bacteria</taxon>
        <taxon>Bacillati</taxon>
        <taxon>Bacillota</taxon>
        <taxon>Clostridia</taxon>
        <taxon>Lachnospirales</taxon>
        <taxon>Lachnospiraceae</taxon>
        <taxon>Anaerobutyricum</taxon>
    </lineage>
</organism>
<evidence type="ECO:0000256" key="2">
    <source>
        <dbReference type="ARBA" id="ARBA00022679"/>
    </source>
</evidence>
<dbReference type="Proteomes" id="UP000824049">
    <property type="component" value="Unassembled WGS sequence"/>
</dbReference>
<feature type="binding site" evidence="9">
    <location>
        <begin position="88"/>
        <end position="90"/>
    </location>
    <ligand>
        <name>ATP</name>
        <dbReference type="ChEBI" id="CHEBI:30616"/>
    </ligand>
</feature>
<comment type="caution">
    <text evidence="11">The sequence shown here is derived from an EMBL/GenBank/DDBJ whole genome shotgun (WGS) entry which is preliminary data.</text>
</comment>
<keyword evidence="1 9" id="KW-0963">Cytoplasm</keyword>
<dbReference type="GO" id="GO:0004595">
    <property type="term" value="F:pantetheine-phosphate adenylyltransferase activity"/>
    <property type="evidence" value="ECO:0007669"/>
    <property type="project" value="UniProtKB-UniRule"/>
</dbReference>
<evidence type="ECO:0000259" key="10">
    <source>
        <dbReference type="Pfam" id="PF01467"/>
    </source>
</evidence>
<dbReference type="PRINTS" id="PR01020">
    <property type="entry name" value="LPSBIOSNTHSS"/>
</dbReference>
<dbReference type="EMBL" id="DXBR01000104">
    <property type="protein sequence ID" value="HIZ40491.1"/>
    <property type="molecule type" value="Genomic_DNA"/>
</dbReference>
<evidence type="ECO:0000256" key="9">
    <source>
        <dbReference type="HAMAP-Rule" id="MF_00151"/>
    </source>
</evidence>
<dbReference type="SUPFAM" id="SSF52374">
    <property type="entry name" value="Nucleotidylyl transferase"/>
    <property type="match status" value="1"/>
</dbReference>
<keyword evidence="7 9" id="KW-0173">Coenzyme A biosynthesis</keyword>
<sequence>MVTAVYPGSFDPITYGHLDIIRRASEVFDKVIVGVLKNQTKTPLFDFEERVDMIREVVKDYPNVEVVSFQGLLIEFTKKMHADVIVRGIRAVSDFEYELMMAQTNKQLHPDVETMFFATSAKYSFLSSSTVRELAMFDGDISPFVPNYVREKVYEKIGEHRSTEVGDK</sequence>
<name>A0A9D2J8H6_9FIRM</name>
<dbReference type="InterPro" id="IPR001980">
    <property type="entry name" value="PPAT"/>
</dbReference>
<dbReference type="GO" id="GO:0005737">
    <property type="term" value="C:cytoplasm"/>
    <property type="evidence" value="ECO:0007669"/>
    <property type="project" value="UniProtKB-SubCell"/>
</dbReference>
<evidence type="ECO:0000256" key="3">
    <source>
        <dbReference type="ARBA" id="ARBA00022695"/>
    </source>
</evidence>
<feature type="binding site" evidence="9">
    <location>
        <position position="73"/>
    </location>
    <ligand>
        <name>substrate</name>
    </ligand>
</feature>
<evidence type="ECO:0000313" key="11">
    <source>
        <dbReference type="EMBL" id="HIZ40491.1"/>
    </source>
</evidence>
<comment type="catalytic activity">
    <reaction evidence="8 9">
        <text>(R)-4'-phosphopantetheine + ATP + H(+) = 3'-dephospho-CoA + diphosphate</text>
        <dbReference type="Rhea" id="RHEA:19801"/>
        <dbReference type="ChEBI" id="CHEBI:15378"/>
        <dbReference type="ChEBI" id="CHEBI:30616"/>
        <dbReference type="ChEBI" id="CHEBI:33019"/>
        <dbReference type="ChEBI" id="CHEBI:57328"/>
        <dbReference type="ChEBI" id="CHEBI:61723"/>
        <dbReference type="EC" id="2.7.7.3"/>
    </reaction>
</comment>
<accession>A0A9D2J8H6</accession>
<comment type="function">
    <text evidence="9">Reversibly transfers an adenylyl group from ATP to 4'-phosphopantetheine, yielding dephospho-CoA (dPCoA) and pyrophosphate.</text>
</comment>
<reference evidence="11" key="2">
    <citation type="submission" date="2021-04" db="EMBL/GenBank/DDBJ databases">
        <authorList>
            <person name="Gilroy R."/>
        </authorList>
    </citation>
    <scope>NUCLEOTIDE SEQUENCE</scope>
    <source>
        <strain evidence="11">CHK179-28034</strain>
    </source>
</reference>
<keyword evidence="5 9" id="KW-0067">ATP-binding</keyword>
<evidence type="ECO:0000313" key="12">
    <source>
        <dbReference type="Proteomes" id="UP000824049"/>
    </source>
</evidence>
<keyword evidence="2 9" id="KW-0808">Transferase</keyword>
<keyword evidence="6 9" id="KW-0460">Magnesium</keyword>
<feature type="binding site" evidence="9">
    <location>
        <position position="9"/>
    </location>
    <ligand>
        <name>substrate</name>
    </ligand>
</feature>
<feature type="domain" description="Cytidyltransferase-like" evidence="10">
    <location>
        <begin position="5"/>
        <end position="133"/>
    </location>
</feature>
<dbReference type="Pfam" id="PF01467">
    <property type="entry name" value="CTP_transf_like"/>
    <property type="match status" value="1"/>
</dbReference>
<dbReference type="HAMAP" id="MF_00151">
    <property type="entry name" value="PPAT_bact"/>
    <property type="match status" value="1"/>
</dbReference>
<evidence type="ECO:0000256" key="4">
    <source>
        <dbReference type="ARBA" id="ARBA00022741"/>
    </source>
</evidence>
<comment type="similarity">
    <text evidence="9">Belongs to the bacterial CoaD family.</text>
</comment>